<dbReference type="eggNOG" id="COG0527">
    <property type="taxonomic scope" value="Bacteria"/>
</dbReference>
<evidence type="ECO:0000256" key="16">
    <source>
        <dbReference type="RuleBase" id="RU004249"/>
    </source>
</evidence>
<evidence type="ECO:0000256" key="3">
    <source>
        <dbReference type="ARBA" id="ARBA00005139"/>
    </source>
</evidence>
<gene>
    <name evidence="19" type="ORF">ATH84_102528</name>
    <name evidence="18" type="ORF">BDD41_4190</name>
</gene>
<dbReference type="SUPFAM" id="SSF55021">
    <property type="entry name" value="ACT-like"/>
    <property type="match status" value="2"/>
</dbReference>
<evidence type="ECO:0000256" key="7">
    <source>
        <dbReference type="ARBA" id="ARBA00022605"/>
    </source>
</evidence>
<evidence type="ECO:0000256" key="5">
    <source>
        <dbReference type="ARBA" id="ARBA00013059"/>
    </source>
</evidence>
<dbReference type="UniPathway" id="UPA00050">
    <property type="reaction ID" value="UER00461"/>
</dbReference>
<dbReference type="InterPro" id="IPR045865">
    <property type="entry name" value="ACT-like_dom_sf"/>
</dbReference>
<protein>
    <recommendedName>
        <fullName evidence="6 15">Aspartokinase</fullName>
        <ecNumber evidence="5 15">2.7.2.4</ecNumber>
    </recommendedName>
</protein>
<evidence type="ECO:0000256" key="12">
    <source>
        <dbReference type="ARBA" id="ARBA00023154"/>
    </source>
</evidence>
<dbReference type="Proteomes" id="UP000256794">
    <property type="component" value="Unassembled WGS sequence"/>
</dbReference>
<evidence type="ECO:0000256" key="6">
    <source>
        <dbReference type="ARBA" id="ARBA00016273"/>
    </source>
</evidence>
<evidence type="ECO:0000256" key="1">
    <source>
        <dbReference type="ARBA" id="ARBA00004766"/>
    </source>
</evidence>
<feature type="domain" description="ACT" evidence="17">
    <location>
        <begin position="268"/>
        <end position="355"/>
    </location>
</feature>
<feature type="binding site" evidence="14">
    <location>
        <begin position="210"/>
        <end position="211"/>
    </location>
    <ligand>
        <name>ATP</name>
        <dbReference type="ChEBI" id="CHEBI:30616"/>
    </ligand>
</feature>
<keyword evidence="11 14" id="KW-0067">ATP-binding</keyword>
<dbReference type="InterPro" id="IPR041740">
    <property type="entry name" value="AKii-LysC-BS"/>
</dbReference>
<evidence type="ECO:0000259" key="17">
    <source>
        <dbReference type="PROSITE" id="PS51671"/>
    </source>
</evidence>
<sequence length="418" mass="45374">MPLLVMKFGGTSVADLDRIKNAALKVQREVERGYDVIVIVSAMSGKTNELVGWVEATSPLFDAREYDAVVASGENVTAGLMALTLQELGVPARSWQGWQVPINTTSQHSAARFVSIPRQNIDQKFAEGMRVAVVAGFQGLGTDNRITTLGRGGSDTTAVAFAAAFGAERCDIYTDVDGVYTTDPRITSKARKLKKIAFEEMLELASLGAKVLQTRSVELAMRYKVRLRVLSSFEETDENSGTLVCDEDEIMESKVVNGVAYSREEAKITLVTVEDRPGISAAIFAPLAEAGVNVDMIVQNISEKDYEDHPGSVTDMTFSCPVNQVARARKAMEDAKAAGHIAYDDLVVDTEVAKVSVVGIGMRSHAGVAARMFKALADENINIKVISTSEIKISVLIDRKYMELAVQALHDAFELEKP</sequence>
<reference evidence="20 21" key="1">
    <citation type="submission" date="2018-08" db="EMBL/GenBank/DDBJ databases">
        <title>Genomic Encyclopedia of Archaeal and Bacterial Type Strains, Phase II (KMG-II): from individual species to whole genera.</title>
        <authorList>
            <person name="Goeker M."/>
        </authorList>
    </citation>
    <scope>NUCLEOTIDE SEQUENCE [LARGE SCALE GENOMIC DNA]</scope>
    <source>
        <strain evidence="18 21">DSM 17099</strain>
        <strain evidence="19 20">DSM 582</strain>
    </source>
</reference>
<feature type="binding site" evidence="14">
    <location>
        <position position="185"/>
    </location>
    <ligand>
        <name>ATP</name>
        <dbReference type="ChEBI" id="CHEBI:30616"/>
    </ligand>
</feature>
<dbReference type="InterPro" id="IPR002912">
    <property type="entry name" value="ACT_dom"/>
</dbReference>
<evidence type="ECO:0000256" key="13">
    <source>
        <dbReference type="ARBA" id="ARBA00047872"/>
    </source>
</evidence>
<dbReference type="GO" id="GO:0005829">
    <property type="term" value="C:cytosol"/>
    <property type="evidence" value="ECO:0007669"/>
    <property type="project" value="TreeGrafter"/>
</dbReference>
<evidence type="ECO:0000256" key="14">
    <source>
        <dbReference type="PIRSR" id="PIRSR000726-1"/>
    </source>
</evidence>
<keyword evidence="9 14" id="KW-0547">Nucleotide-binding</keyword>
<name>A0A099FNJ8_PARVE</name>
<comment type="pathway">
    <text evidence="2 16">Amino-acid biosynthesis; L-methionine biosynthesis via de novo pathway; L-homoserine from L-aspartate: step 1/3.</text>
</comment>
<dbReference type="OrthoDB" id="9799110at2"/>
<dbReference type="EMBL" id="QTUJ01000004">
    <property type="protein sequence ID" value="REF67171.1"/>
    <property type="molecule type" value="Genomic_DNA"/>
</dbReference>
<feature type="domain" description="ACT" evidence="17">
    <location>
        <begin position="357"/>
        <end position="418"/>
    </location>
</feature>
<feature type="binding site" evidence="14">
    <location>
        <begin position="174"/>
        <end position="175"/>
    </location>
    <ligand>
        <name>ATP</name>
        <dbReference type="ChEBI" id="CHEBI:30616"/>
    </ligand>
</feature>
<evidence type="ECO:0000256" key="2">
    <source>
        <dbReference type="ARBA" id="ARBA00004986"/>
    </source>
</evidence>
<dbReference type="GO" id="GO:0005524">
    <property type="term" value="F:ATP binding"/>
    <property type="evidence" value="ECO:0007669"/>
    <property type="project" value="UniProtKB-KW"/>
</dbReference>
<comment type="similarity">
    <text evidence="4 15">Belongs to the aspartokinase family.</text>
</comment>
<dbReference type="FunFam" id="3.30.2130.10:FF:000002">
    <property type="entry name" value="Aspartokinase"/>
    <property type="match status" value="1"/>
</dbReference>
<dbReference type="Gene3D" id="3.40.1160.10">
    <property type="entry name" value="Acetylglutamate kinase-like"/>
    <property type="match status" value="1"/>
</dbReference>
<dbReference type="Pfam" id="PF01842">
    <property type="entry name" value="ACT"/>
    <property type="match status" value="1"/>
</dbReference>
<dbReference type="SUPFAM" id="SSF53633">
    <property type="entry name" value="Carbamate kinase-like"/>
    <property type="match status" value="1"/>
</dbReference>
<dbReference type="CDD" id="cd04923">
    <property type="entry name" value="ACT_AK-LysC-DapG-like_2"/>
    <property type="match status" value="1"/>
</dbReference>
<dbReference type="CDD" id="cd04913">
    <property type="entry name" value="ACT_AKii-LysC-BS-like_1"/>
    <property type="match status" value="1"/>
</dbReference>
<evidence type="ECO:0000313" key="18">
    <source>
        <dbReference type="EMBL" id="REF67171.1"/>
    </source>
</evidence>
<dbReference type="InterPro" id="IPR001048">
    <property type="entry name" value="Asp/Glu/Uridylate_kinase"/>
</dbReference>
<dbReference type="PANTHER" id="PTHR21499">
    <property type="entry name" value="ASPARTATE KINASE"/>
    <property type="match status" value="1"/>
</dbReference>
<dbReference type="UniPathway" id="UPA00034">
    <property type="reaction ID" value="UER00015"/>
</dbReference>
<accession>A0A3D9XBU8</accession>
<comment type="pathway">
    <text evidence="3 16">Amino-acid biosynthesis; L-threonine biosynthesis; L-threonine from L-aspartate: step 1/5.</text>
</comment>
<dbReference type="Proteomes" id="UP000256941">
    <property type="component" value="Unassembled WGS sequence"/>
</dbReference>
<evidence type="ECO:0000256" key="8">
    <source>
        <dbReference type="ARBA" id="ARBA00022679"/>
    </source>
</evidence>
<dbReference type="PROSITE" id="PS51671">
    <property type="entry name" value="ACT"/>
    <property type="match status" value="2"/>
</dbReference>
<comment type="caution">
    <text evidence="18">The sequence shown here is derived from an EMBL/GenBank/DDBJ whole genome shotgun (WGS) entry which is preliminary data.</text>
</comment>
<dbReference type="UniPathway" id="UPA00051">
    <property type="reaction ID" value="UER00462"/>
</dbReference>
<evidence type="ECO:0000313" key="20">
    <source>
        <dbReference type="Proteomes" id="UP000256794"/>
    </source>
</evidence>
<accession>A0A099FNJ8</accession>
<dbReference type="Gene3D" id="3.30.2130.10">
    <property type="entry name" value="VC0802-like"/>
    <property type="match status" value="1"/>
</dbReference>
<evidence type="ECO:0000313" key="21">
    <source>
        <dbReference type="Proteomes" id="UP000256941"/>
    </source>
</evidence>
<organism evidence="18 21">
    <name type="scientific">Paracoccus versutus</name>
    <name type="common">Thiobacillus versutus</name>
    <dbReference type="NCBI Taxonomy" id="34007"/>
    <lineage>
        <taxon>Bacteria</taxon>
        <taxon>Pseudomonadati</taxon>
        <taxon>Pseudomonadota</taxon>
        <taxon>Alphaproteobacteria</taxon>
        <taxon>Rhodobacterales</taxon>
        <taxon>Paracoccaceae</taxon>
        <taxon>Paracoccus</taxon>
    </lineage>
</organism>
<evidence type="ECO:0000256" key="9">
    <source>
        <dbReference type="ARBA" id="ARBA00022741"/>
    </source>
</evidence>
<comment type="pathway">
    <text evidence="1 16">Amino-acid biosynthesis; L-lysine biosynthesis via DAP pathway; (S)-tetrahydrodipicolinate from L-aspartate: step 1/4.</text>
</comment>
<dbReference type="GO" id="GO:0004072">
    <property type="term" value="F:aspartate kinase activity"/>
    <property type="evidence" value="ECO:0007669"/>
    <property type="project" value="UniProtKB-EC"/>
</dbReference>
<dbReference type="InterPro" id="IPR036393">
    <property type="entry name" value="AceGlu_kinase-like_sf"/>
</dbReference>
<dbReference type="NCBIfam" id="NF005154">
    <property type="entry name" value="PRK06635.1-2"/>
    <property type="match status" value="1"/>
</dbReference>
<dbReference type="GO" id="GO:0009090">
    <property type="term" value="P:homoserine biosynthetic process"/>
    <property type="evidence" value="ECO:0007669"/>
    <property type="project" value="TreeGrafter"/>
</dbReference>
<dbReference type="EMBL" id="QUMX01000025">
    <property type="protein sequence ID" value="REG40092.1"/>
    <property type="molecule type" value="Genomic_DNA"/>
</dbReference>
<proteinExistence type="inferred from homology"/>
<dbReference type="Pfam" id="PF22468">
    <property type="entry name" value="ACT_9"/>
    <property type="match status" value="1"/>
</dbReference>
<dbReference type="PANTHER" id="PTHR21499:SF3">
    <property type="entry name" value="ASPARTOKINASE"/>
    <property type="match status" value="1"/>
</dbReference>
<dbReference type="PIRSF" id="PIRSF000726">
    <property type="entry name" value="Asp_kin"/>
    <property type="match status" value="1"/>
</dbReference>
<evidence type="ECO:0000256" key="11">
    <source>
        <dbReference type="ARBA" id="ARBA00022840"/>
    </source>
</evidence>
<feature type="binding site" evidence="14">
    <location>
        <begin position="7"/>
        <end position="10"/>
    </location>
    <ligand>
        <name>ATP</name>
        <dbReference type="ChEBI" id="CHEBI:30616"/>
    </ligand>
</feature>
<comment type="catalytic activity">
    <reaction evidence="13 15">
        <text>L-aspartate + ATP = 4-phospho-L-aspartate + ADP</text>
        <dbReference type="Rhea" id="RHEA:23776"/>
        <dbReference type="ChEBI" id="CHEBI:29991"/>
        <dbReference type="ChEBI" id="CHEBI:30616"/>
        <dbReference type="ChEBI" id="CHEBI:57535"/>
        <dbReference type="ChEBI" id="CHEBI:456216"/>
        <dbReference type="EC" id="2.7.2.4"/>
    </reaction>
</comment>
<dbReference type="Pfam" id="PF00696">
    <property type="entry name" value="AA_kinase"/>
    <property type="match status" value="1"/>
</dbReference>
<evidence type="ECO:0000256" key="15">
    <source>
        <dbReference type="RuleBase" id="RU003448"/>
    </source>
</evidence>
<dbReference type="NCBIfam" id="TIGR00657">
    <property type="entry name" value="asp_kinases"/>
    <property type="match status" value="1"/>
</dbReference>
<keyword evidence="7 16" id="KW-0028">Amino-acid biosynthesis</keyword>
<dbReference type="GO" id="GO:0009089">
    <property type="term" value="P:lysine biosynthetic process via diaminopimelate"/>
    <property type="evidence" value="ECO:0007669"/>
    <property type="project" value="UniProtKB-UniPathway"/>
</dbReference>
<keyword evidence="10 15" id="KW-0418">Kinase</keyword>
<evidence type="ECO:0000313" key="19">
    <source>
        <dbReference type="EMBL" id="REG40092.1"/>
    </source>
</evidence>
<dbReference type="InterPro" id="IPR005260">
    <property type="entry name" value="Asp_kin_monofn"/>
</dbReference>
<dbReference type="RefSeq" id="WP_036751790.1">
    <property type="nucleotide sequence ID" value="NZ_CP035284.1"/>
</dbReference>
<dbReference type="NCBIfam" id="TIGR00656">
    <property type="entry name" value="asp_kin_monofn"/>
    <property type="match status" value="1"/>
</dbReference>
<dbReference type="InterPro" id="IPR018042">
    <property type="entry name" value="Aspartate_kinase_CS"/>
</dbReference>
<evidence type="ECO:0000256" key="4">
    <source>
        <dbReference type="ARBA" id="ARBA00010122"/>
    </source>
</evidence>
<feature type="binding site" evidence="14">
    <location>
        <position position="74"/>
    </location>
    <ligand>
        <name>substrate</name>
    </ligand>
</feature>
<dbReference type="EC" id="2.7.2.4" evidence="5 15"/>
<dbReference type="NCBIfam" id="NF005155">
    <property type="entry name" value="PRK06635.1-4"/>
    <property type="match status" value="1"/>
</dbReference>
<dbReference type="InterPro" id="IPR054352">
    <property type="entry name" value="ACT_Aspartokinase"/>
</dbReference>
<keyword evidence="12" id="KW-0457">Lysine biosynthesis</keyword>
<feature type="binding site" evidence="14">
    <location>
        <position position="47"/>
    </location>
    <ligand>
        <name>substrate</name>
    </ligand>
</feature>
<dbReference type="GO" id="GO:0009088">
    <property type="term" value="P:threonine biosynthetic process"/>
    <property type="evidence" value="ECO:0007669"/>
    <property type="project" value="UniProtKB-UniPathway"/>
</dbReference>
<evidence type="ECO:0000256" key="10">
    <source>
        <dbReference type="ARBA" id="ARBA00022777"/>
    </source>
</evidence>
<keyword evidence="20" id="KW-1185">Reference proteome</keyword>
<dbReference type="CDD" id="cd04261">
    <property type="entry name" value="AAK_AKii-LysC-BS"/>
    <property type="match status" value="1"/>
</dbReference>
<dbReference type="PROSITE" id="PS00324">
    <property type="entry name" value="ASPARTOKINASE"/>
    <property type="match status" value="1"/>
</dbReference>
<keyword evidence="8 15" id="KW-0808">Transferase</keyword>
<feature type="binding site" evidence="14">
    <location>
        <position position="180"/>
    </location>
    <ligand>
        <name>ATP</name>
        <dbReference type="ChEBI" id="CHEBI:30616"/>
    </ligand>
</feature>
<dbReference type="InterPro" id="IPR001341">
    <property type="entry name" value="Asp_kinase"/>
</dbReference>
<dbReference type="AlphaFoldDB" id="A0A099FNJ8"/>
<dbReference type="FunFam" id="3.40.1160.10:FF:000002">
    <property type="entry name" value="Aspartokinase"/>
    <property type="match status" value="1"/>
</dbReference>